<comment type="caution">
    <text evidence="1">The sequence shown here is derived from an EMBL/GenBank/DDBJ whole genome shotgun (WGS) entry which is preliminary data.</text>
</comment>
<reference evidence="1" key="1">
    <citation type="submission" date="2023-07" db="EMBL/GenBank/DDBJ databases">
        <title>Two novel species in the genus Flavivirga.</title>
        <authorList>
            <person name="Kwon K."/>
        </authorList>
    </citation>
    <scope>NUCLEOTIDE SEQUENCE</scope>
    <source>
        <strain evidence="1">KACC 14158</strain>
    </source>
</reference>
<keyword evidence="2" id="KW-1185">Reference proteome</keyword>
<accession>A0ABT8WKJ4</accession>
<name>A0ABT8WKJ4_9FLAO</name>
<dbReference type="Proteomes" id="UP001176806">
    <property type="component" value="Unassembled WGS sequence"/>
</dbReference>
<gene>
    <name evidence="1" type="ORF">Q4Q40_05740</name>
</gene>
<sequence>MLRNKITEFFVKLDDFYKEFTSQLEYRPELQYSKVKRRHRKGKLSDSEIMSIYWSQMELKLCTLVHVAFSF</sequence>
<evidence type="ECO:0008006" key="3">
    <source>
        <dbReference type="Google" id="ProtNLM"/>
    </source>
</evidence>
<evidence type="ECO:0000313" key="1">
    <source>
        <dbReference type="EMBL" id="MDO5973679.1"/>
    </source>
</evidence>
<protein>
    <recommendedName>
        <fullName evidence="3">Transposase</fullName>
    </recommendedName>
</protein>
<proteinExistence type="predicted"/>
<dbReference type="EMBL" id="JAUOEL010000002">
    <property type="protein sequence ID" value="MDO5973679.1"/>
    <property type="molecule type" value="Genomic_DNA"/>
</dbReference>
<evidence type="ECO:0000313" key="2">
    <source>
        <dbReference type="Proteomes" id="UP001176806"/>
    </source>
</evidence>
<organism evidence="1 2">
    <name type="scientific">Flavivirga jejuensis</name>
    <dbReference type="NCBI Taxonomy" id="870487"/>
    <lineage>
        <taxon>Bacteria</taxon>
        <taxon>Pseudomonadati</taxon>
        <taxon>Bacteroidota</taxon>
        <taxon>Flavobacteriia</taxon>
        <taxon>Flavobacteriales</taxon>
        <taxon>Flavobacteriaceae</taxon>
        <taxon>Flavivirga</taxon>
    </lineage>
</organism>